<evidence type="ECO:0000313" key="6">
    <source>
        <dbReference type="Proteomes" id="UP000823597"/>
    </source>
</evidence>
<dbReference type="InterPro" id="IPR020841">
    <property type="entry name" value="PKS_Beta-ketoAc_synthase_dom"/>
</dbReference>
<dbReference type="EMBL" id="JADIME010000042">
    <property type="protein sequence ID" value="MBO8465167.1"/>
    <property type="molecule type" value="Genomic_DNA"/>
</dbReference>
<accession>A0A9D9N9E6</accession>
<dbReference type="InterPro" id="IPR014030">
    <property type="entry name" value="Ketoacyl_synth_N"/>
</dbReference>
<proteinExistence type="inferred from homology"/>
<evidence type="ECO:0000313" key="5">
    <source>
        <dbReference type="EMBL" id="MBO8465167.1"/>
    </source>
</evidence>
<reference evidence="5" key="1">
    <citation type="submission" date="2020-10" db="EMBL/GenBank/DDBJ databases">
        <authorList>
            <person name="Gilroy R."/>
        </authorList>
    </citation>
    <scope>NUCLEOTIDE SEQUENCE</scope>
    <source>
        <strain evidence="5">10037</strain>
    </source>
</reference>
<dbReference type="GO" id="GO:0004315">
    <property type="term" value="F:3-oxoacyl-[acyl-carrier-protein] synthase activity"/>
    <property type="evidence" value="ECO:0007669"/>
    <property type="project" value="TreeGrafter"/>
</dbReference>
<dbReference type="CDD" id="cd00834">
    <property type="entry name" value="KAS_I_II"/>
    <property type="match status" value="1"/>
</dbReference>
<comment type="caution">
    <text evidence="5">The sequence shown here is derived from an EMBL/GenBank/DDBJ whole genome shotgun (WGS) entry which is preliminary data.</text>
</comment>
<feature type="domain" description="Ketosynthase family 3 (KS3)" evidence="4">
    <location>
        <begin position="3"/>
        <end position="398"/>
    </location>
</feature>
<dbReference type="Gene3D" id="3.40.47.10">
    <property type="match status" value="2"/>
</dbReference>
<evidence type="ECO:0000256" key="3">
    <source>
        <dbReference type="RuleBase" id="RU003694"/>
    </source>
</evidence>
<comment type="similarity">
    <text evidence="1 3">Belongs to the thiolase-like superfamily. Beta-ketoacyl-ACP synthases family.</text>
</comment>
<reference evidence="5" key="2">
    <citation type="journal article" date="2021" name="PeerJ">
        <title>Extensive microbial diversity within the chicken gut microbiome revealed by metagenomics and culture.</title>
        <authorList>
            <person name="Gilroy R."/>
            <person name="Ravi A."/>
            <person name="Getino M."/>
            <person name="Pursley I."/>
            <person name="Horton D.L."/>
            <person name="Alikhan N.F."/>
            <person name="Baker D."/>
            <person name="Gharbi K."/>
            <person name="Hall N."/>
            <person name="Watson M."/>
            <person name="Adriaenssens E.M."/>
            <person name="Foster-Nyarko E."/>
            <person name="Jarju S."/>
            <person name="Secka A."/>
            <person name="Antonio M."/>
            <person name="Oren A."/>
            <person name="Chaudhuri R.R."/>
            <person name="La Ragione R."/>
            <person name="Hildebrand F."/>
            <person name="Pallen M.J."/>
        </authorList>
    </citation>
    <scope>NUCLEOTIDE SEQUENCE</scope>
    <source>
        <strain evidence="5">10037</strain>
    </source>
</reference>
<organism evidence="5 6">
    <name type="scientific">Candidatus Merdivivens pullistercoris</name>
    <dbReference type="NCBI Taxonomy" id="2840873"/>
    <lineage>
        <taxon>Bacteria</taxon>
        <taxon>Pseudomonadati</taxon>
        <taxon>Bacteroidota</taxon>
        <taxon>Bacteroidia</taxon>
        <taxon>Bacteroidales</taxon>
        <taxon>Muribaculaceae</taxon>
        <taxon>Muribaculaceae incertae sedis</taxon>
        <taxon>Candidatus Merdivivens</taxon>
    </lineage>
</organism>
<dbReference type="AlphaFoldDB" id="A0A9D9N9E6"/>
<dbReference type="SUPFAM" id="SSF53901">
    <property type="entry name" value="Thiolase-like"/>
    <property type="match status" value="2"/>
</dbReference>
<dbReference type="InterPro" id="IPR000794">
    <property type="entry name" value="Beta-ketoacyl_synthase"/>
</dbReference>
<evidence type="ECO:0000259" key="4">
    <source>
        <dbReference type="PROSITE" id="PS52004"/>
    </source>
</evidence>
<dbReference type="Pfam" id="PF02801">
    <property type="entry name" value="Ketoacyl-synt_C"/>
    <property type="match status" value="1"/>
</dbReference>
<dbReference type="InterPro" id="IPR014031">
    <property type="entry name" value="Ketoacyl_synth_C"/>
</dbReference>
<dbReference type="GO" id="GO:0006633">
    <property type="term" value="P:fatty acid biosynthetic process"/>
    <property type="evidence" value="ECO:0007669"/>
    <property type="project" value="TreeGrafter"/>
</dbReference>
<evidence type="ECO:0000256" key="1">
    <source>
        <dbReference type="ARBA" id="ARBA00008467"/>
    </source>
</evidence>
<evidence type="ECO:0000256" key="2">
    <source>
        <dbReference type="ARBA" id="ARBA00022679"/>
    </source>
</evidence>
<dbReference type="PANTHER" id="PTHR11712:SF336">
    <property type="entry name" value="3-OXOACYL-[ACYL-CARRIER-PROTEIN] SYNTHASE, MITOCHONDRIAL"/>
    <property type="match status" value="1"/>
</dbReference>
<gene>
    <name evidence="5" type="ORF">IAB93_04115</name>
</gene>
<dbReference type="PROSITE" id="PS52004">
    <property type="entry name" value="KS3_2"/>
    <property type="match status" value="1"/>
</dbReference>
<dbReference type="InterPro" id="IPR016039">
    <property type="entry name" value="Thiolase-like"/>
</dbReference>
<name>A0A9D9N9E6_9BACT</name>
<keyword evidence="2 3" id="KW-0808">Transferase</keyword>
<dbReference type="SMART" id="SM00825">
    <property type="entry name" value="PKS_KS"/>
    <property type="match status" value="1"/>
</dbReference>
<dbReference type="PANTHER" id="PTHR11712">
    <property type="entry name" value="POLYKETIDE SYNTHASE-RELATED"/>
    <property type="match status" value="1"/>
</dbReference>
<dbReference type="Pfam" id="PF00109">
    <property type="entry name" value="ketoacyl-synt"/>
    <property type="match status" value="1"/>
</dbReference>
<dbReference type="Proteomes" id="UP000823597">
    <property type="component" value="Unassembled WGS sequence"/>
</dbReference>
<sequence length="399" mass="42177">MRQRDVFVTGMGAVSAIGNGTEAFSEALRSCRSGISCPKVLDTVHSALPVGEVGLGNDALKALLEKRMPVPDFSTRAALLGMLALDEALESASLYKDDCRKMVLVSSTAVGGMDETEKYYPFPGSVEENLIDRHDCGAMTDAIAARYGGFSMQATVSTACSAALNAIIFGCNLIKSGRADIVVAGGAECLSKYHLNGFNSLRILDSRRCRPFDKDRAGLNLGEGAGFLVLESLSSARSRNVSAIASVAGYANRCDAYHQTASSDSGEGAYLCMSSALEYAGLAPSDISYVNAHGTGTPNNDLSEGRAIERVFGACVPRVSSTKAFTGHTTAASGAIESIISLIAMRERFYPVSLGFSEKIDELSFVPVTDSRACGELRRIMVNAFGFGGNDSCVIYEKC</sequence>
<protein>
    <submittedName>
        <fullName evidence="5">Beta-ketoacyl-[acyl-carrier-protein] synthase family protein</fullName>
    </submittedName>
</protein>